<feature type="compositionally biased region" description="Polar residues" evidence="1">
    <location>
        <begin position="490"/>
        <end position="503"/>
    </location>
</feature>
<feature type="domain" description="DUF7330" evidence="3">
    <location>
        <begin position="302"/>
        <end position="424"/>
    </location>
</feature>
<keyword evidence="2" id="KW-0472">Membrane</keyword>
<keyword evidence="5" id="KW-1185">Reference proteome</keyword>
<dbReference type="Pfam" id="PF24016">
    <property type="entry name" value="DUF7330"/>
    <property type="match status" value="1"/>
</dbReference>
<dbReference type="GeneID" id="77726903"/>
<evidence type="ECO:0000259" key="3">
    <source>
        <dbReference type="Pfam" id="PF24016"/>
    </source>
</evidence>
<evidence type="ECO:0000256" key="2">
    <source>
        <dbReference type="SAM" id="Phobius"/>
    </source>
</evidence>
<accession>A0AA38H594</accession>
<gene>
    <name evidence="4" type="ORF">MKK02DRAFT_29062</name>
</gene>
<name>A0AA38H594_9TREE</name>
<keyword evidence="2" id="KW-1133">Transmembrane helix</keyword>
<feature type="region of interest" description="Disordered" evidence="1">
    <location>
        <begin position="481"/>
        <end position="503"/>
    </location>
</feature>
<evidence type="ECO:0000313" key="5">
    <source>
        <dbReference type="Proteomes" id="UP001164286"/>
    </source>
</evidence>
<evidence type="ECO:0000256" key="1">
    <source>
        <dbReference type="SAM" id="MobiDB-lite"/>
    </source>
</evidence>
<dbReference type="InterPro" id="IPR055754">
    <property type="entry name" value="DUF7330"/>
</dbReference>
<dbReference type="RefSeq" id="XP_052942953.1">
    <property type="nucleotide sequence ID" value="XM_053087698.1"/>
</dbReference>
<dbReference type="AlphaFoldDB" id="A0AA38H594"/>
<organism evidence="4 5">
    <name type="scientific">Dioszegia hungarica</name>
    <dbReference type="NCBI Taxonomy" id="4972"/>
    <lineage>
        <taxon>Eukaryota</taxon>
        <taxon>Fungi</taxon>
        <taxon>Dikarya</taxon>
        <taxon>Basidiomycota</taxon>
        <taxon>Agaricomycotina</taxon>
        <taxon>Tremellomycetes</taxon>
        <taxon>Tremellales</taxon>
        <taxon>Bulleribasidiaceae</taxon>
        <taxon>Dioszegia</taxon>
    </lineage>
</organism>
<comment type="caution">
    <text evidence="4">The sequence shown here is derived from an EMBL/GenBank/DDBJ whole genome shotgun (WGS) entry which is preliminary data.</text>
</comment>
<protein>
    <recommendedName>
        <fullName evidence="3">DUF7330 domain-containing protein</fullName>
    </recommendedName>
</protein>
<feature type="region of interest" description="Disordered" evidence="1">
    <location>
        <begin position="18"/>
        <end position="39"/>
    </location>
</feature>
<sequence length="503" mass="54964">MSSPVYYTVASPLLPTHTSAPVPATHPQAHHGGADMSKQPIRTVVPKDGLDGYGPFDESYTSLQVGPSRCRSSAFVSRINKAFSVAWKGLVVFLLALIAMSMLRGVREIIGAGRGQPHGPHHGTFGGEGPCSMHRHGKFPEWHRQAKFIPAVYQDYARERSGNSSSATFELGMHKWTSLVVPASIEGEVVFSYLDVRDQSEAKVVIETFWKGEGVEGKTQAMGFWNYQKHETSSEDSHLPAAYHRIHIYLPAMSRVPSLASSLPLRTYTSPCLADFLFTSLDLISNKEGQDITGYFNVSHSISLIATSGHIDVDVWVVPARVTGDQSADKHKHHSKHPKDQVRIEAISKQGDIDLRVSTDRAPNSTVRVEAVADEGNVMVIDPTFLGKFELVLRDGESVIDVQDEENKKVWIENQIAGMKEGYVVLKHKGGEGEGRAESRVGVVARKGDVLFIDMGTGRWKPGCQASASLASTRQLVRSKGIKGIGSSSQAVSRDSQGPRTRS</sequence>
<reference evidence="4" key="1">
    <citation type="journal article" date="2022" name="G3 (Bethesda)">
        <title>High quality genome of the basidiomycete yeast Dioszegia hungarica PDD-24b-2 isolated from cloud water.</title>
        <authorList>
            <person name="Jarrige D."/>
            <person name="Haridas S."/>
            <person name="Bleykasten-Grosshans C."/>
            <person name="Joly M."/>
            <person name="Nadalig T."/>
            <person name="Sancelme M."/>
            <person name="Vuilleumier S."/>
            <person name="Grigoriev I.V."/>
            <person name="Amato P."/>
            <person name="Bringel F."/>
        </authorList>
    </citation>
    <scope>NUCLEOTIDE SEQUENCE</scope>
    <source>
        <strain evidence="4">PDD-24b-2</strain>
    </source>
</reference>
<keyword evidence="2" id="KW-0812">Transmembrane</keyword>
<dbReference type="Proteomes" id="UP001164286">
    <property type="component" value="Unassembled WGS sequence"/>
</dbReference>
<dbReference type="EMBL" id="JAKWFO010000011">
    <property type="protein sequence ID" value="KAI9633176.1"/>
    <property type="molecule type" value="Genomic_DNA"/>
</dbReference>
<evidence type="ECO:0000313" key="4">
    <source>
        <dbReference type="EMBL" id="KAI9633176.1"/>
    </source>
</evidence>
<feature type="transmembrane region" description="Helical" evidence="2">
    <location>
        <begin position="85"/>
        <end position="103"/>
    </location>
</feature>
<proteinExistence type="predicted"/>